<dbReference type="InterPro" id="IPR020846">
    <property type="entry name" value="MFS_dom"/>
</dbReference>
<dbReference type="Pfam" id="PF00083">
    <property type="entry name" value="Sugar_tr"/>
    <property type="match status" value="1"/>
</dbReference>
<evidence type="ECO:0000256" key="1">
    <source>
        <dbReference type="ARBA" id="ARBA00004141"/>
    </source>
</evidence>
<evidence type="ECO:0000313" key="11">
    <source>
        <dbReference type="Proteomes" id="UP000028545"/>
    </source>
</evidence>
<dbReference type="PROSITE" id="PS50850">
    <property type="entry name" value="MFS"/>
    <property type="match status" value="1"/>
</dbReference>
<comment type="subcellular location">
    <subcellularLocation>
        <location evidence="1">Membrane</location>
        <topology evidence="1">Multi-pass membrane protein</topology>
    </subcellularLocation>
</comment>
<dbReference type="VEuPathDB" id="FungiDB:SAPIO_CDS8788"/>
<evidence type="ECO:0000256" key="4">
    <source>
        <dbReference type="ARBA" id="ARBA00022692"/>
    </source>
</evidence>
<dbReference type="InterPro" id="IPR036259">
    <property type="entry name" value="MFS_trans_sf"/>
</dbReference>
<dbReference type="GeneID" id="27727860"/>
<reference evidence="10 11" key="1">
    <citation type="journal article" date="2014" name="Genome Announc.">
        <title>Draft genome sequence of the pathogenic fungus Scedosporium apiospermum.</title>
        <authorList>
            <person name="Vandeputte P."/>
            <person name="Ghamrawi S."/>
            <person name="Rechenmann M."/>
            <person name="Iltis A."/>
            <person name="Giraud S."/>
            <person name="Fleury M."/>
            <person name="Thornton C."/>
            <person name="Delhaes L."/>
            <person name="Meyer W."/>
            <person name="Papon N."/>
            <person name="Bouchara J.P."/>
        </authorList>
    </citation>
    <scope>NUCLEOTIDE SEQUENCE [LARGE SCALE GENOMIC DNA]</scope>
    <source>
        <strain evidence="10 11">IHEM 14462</strain>
    </source>
</reference>
<feature type="transmembrane region" description="Helical" evidence="8">
    <location>
        <begin position="292"/>
        <end position="313"/>
    </location>
</feature>
<dbReference type="InterPro" id="IPR050360">
    <property type="entry name" value="MFS_Sugar_Transporters"/>
</dbReference>
<dbReference type="PROSITE" id="PS00216">
    <property type="entry name" value="SUGAR_TRANSPORT_1"/>
    <property type="match status" value="1"/>
</dbReference>
<dbReference type="AlphaFoldDB" id="A0A084FXN8"/>
<feature type="transmembrane region" description="Helical" evidence="8">
    <location>
        <begin position="200"/>
        <end position="219"/>
    </location>
</feature>
<keyword evidence="4 8" id="KW-0812">Transmembrane</keyword>
<evidence type="ECO:0000256" key="2">
    <source>
        <dbReference type="ARBA" id="ARBA00010992"/>
    </source>
</evidence>
<dbReference type="InterPro" id="IPR003663">
    <property type="entry name" value="Sugar/inositol_transpt"/>
</dbReference>
<evidence type="ECO:0000259" key="9">
    <source>
        <dbReference type="PROSITE" id="PS50850"/>
    </source>
</evidence>
<feature type="transmembrane region" description="Helical" evidence="8">
    <location>
        <begin position="382"/>
        <end position="408"/>
    </location>
</feature>
<dbReference type="OrthoDB" id="6612291at2759"/>
<evidence type="ECO:0000256" key="7">
    <source>
        <dbReference type="SAM" id="MobiDB-lite"/>
    </source>
</evidence>
<feature type="domain" description="Major facilitator superfamily (MFS) profile" evidence="9">
    <location>
        <begin position="30"/>
        <end position="477"/>
    </location>
</feature>
<dbReference type="InterPro" id="IPR005829">
    <property type="entry name" value="Sugar_transporter_CS"/>
</dbReference>
<dbReference type="Proteomes" id="UP000028545">
    <property type="component" value="Unassembled WGS sequence"/>
</dbReference>
<dbReference type="PRINTS" id="PR00171">
    <property type="entry name" value="SUGRTRNSPORT"/>
</dbReference>
<feature type="transmembrane region" description="Helical" evidence="8">
    <location>
        <begin position="27"/>
        <end position="54"/>
    </location>
</feature>
<feature type="transmembrane region" description="Helical" evidence="8">
    <location>
        <begin position="455"/>
        <end position="473"/>
    </location>
</feature>
<keyword evidence="3" id="KW-0813">Transport</keyword>
<evidence type="ECO:0000256" key="8">
    <source>
        <dbReference type="SAM" id="Phobius"/>
    </source>
</evidence>
<dbReference type="GO" id="GO:0016020">
    <property type="term" value="C:membrane"/>
    <property type="evidence" value="ECO:0007669"/>
    <property type="project" value="UniProtKB-SubCell"/>
</dbReference>
<sequence length="530" mass="57841">MGSSNTIDWTQVRSEDRWKILKFQKRFFLWALYTSIGSMMLGFDFGIAGTATAFPAFQQKMGIPWPSQPSGYLIPANVQAAWSGVVTAGDAVGILVAGQLMDGIGRKWVILIGSILTAAGIGVQVGSNNWKEFLAGRLVNSLGFGMVFIISPVWIGENARPELRGFFLCLMNGSIVLGQFVLALVAYGTDNIGGKWSYQTLIVLQFTFVAAILLGYPFFPESPYWHLQHNREEQARKSLGRIHGKKEKALIDAEIVRIRDVITVSEEMARLASVDGPPVIQMFKGTNLKRTIIAILPAAAQQLIGAAFVLGYITYFLSLLGIEEYFKVSVALYCCMLASNVSAFPLIETAGRRPLLLMGIVSLTVIELIMGIMGVINNAASLWVTLVCIFLWAIFYQVSIGAVGFAIGSEVASPPLRPTTISALGLTQAAVGWLIGFVSPYMINPDAGNLGAKVGFVFFGLGVPLCIAFWFLIPETMGLTYEDMDHLFGEKVPPRHFKREALRRRQEAGEVASSENEKRDGSIQAVETAA</sequence>
<keyword evidence="11" id="KW-1185">Reference proteome</keyword>
<feature type="transmembrane region" description="Helical" evidence="8">
    <location>
        <begin position="354"/>
        <end position="376"/>
    </location>
</feature>
<organism evidence="10 11">
    <name type="scientific">Pseudallescheria apiosperma</name>
    <name type="common">Scedosporium apiospermum</name>
    <dbReference type="NCBI Taxonomy" id="563466"/>
    <lineage>
        <taxon>Eukaryota</taxon>
        <taxon>Fungi</taxon>
        <taxon>Dikarya</taxon>
        <taxon>Ascomycota</taxon>
        <taxon>Pezizomycotina</taxon>
        <taxon>Sordariomycetes</taxon>
        <taxon>Hypocreomycetidae</taxon>
        <taxon>Microascales</taxon>
        <taxon>Microascaceae</taxon>
        <taxon>Scedosporium</taxon>
    </lineage>
</organism>
<feature type="transmembrane region" description="Helical" evidence="8">
    <location>
        <begin position="108"/>
        <end position="126"/>
    </location>
</feature>
<dbReference type="Gene3D" id="1.20.1250.20">
    <property type="entry name" value="MFS general substrate transporter like domains"/>
    <property type="match status" value="1"/>
</dbReference>
<keyword evidence="6 8" id="KW-0472">Membrane</keyword>
<dbReference type="PANTHER" id="PTHR48022">
    <property type="entry name" value="PLASTIDIC GLUCOSE TRANSPORTER 4"/>
    <property type="match status" value="1"/>
</dbReference>
<gene>
    <name evidence="10" type="ORF">SAPIO_CDS8788</name>
</gene>
<dbReference type="SUPFAM" id="SSF103473">
    <property type="entry name" value="MFS general substrate transporter"/>
    <property type="match status" value="1"/>
</dbReference>
<dbReference type="KEGG" id="sapo:SAPIO_CDS8788"/>
<feature type="region of interest" description="Disordered" evidence="7">
    <location>
        <begin position="503"/>
        <end position="530"/>
    </location>
</feature>
<evidence type="ECO:0000313" key="10">
    <source>
        <dbReference type="EMBL" id="KEZ39850.1"/>
    </source>
</evidence>
<dbReference type="HOGENOM" id="CLU_001265_11_0_1"/>
<feature type="transmembrane region" description="Helical" evidence="8">
    <location>
        <begin position="138"/>
        <end position="155"/>
    </location>
</feature>
<accession>A0A084FXN8</accession>
<feature type="transmembrane region" description="Helical" evidence="8">
    <location>
        <begin position="420"/>
        <end position="443"/>
    </location>
</feature>
<feature type="transmembrane region" description="Helical" evidence="8">
    <location>
        <begin position="167"/>
        <end position="188"/>
    </location>
</feature>
<dbReference type="OMA" id="WAIIYQL"/>
<dbReference type="InterPro" id="IPR005828">
    <property type="entry name" value="MFS_sugar_transport-like"/>
</dbReference>
<name>A0A084FXN8_PSEDA</name>
<dbReference type="RefSeq" id="XP_016639649.1">
    <property type="nucleotide sequence ID" value="XM_016790346.1"/>
</dbReference>
<evidence type="ECO:0000256" key="5">
    <source>
        <dbReference type="ARBA" id="ARBA00022989"/>
    </source>
</evidence>
<keyword evidence="5 8" id="KW-1133">Transmembrane helix</keyword>
<comment type="caution">
    <text evidence="10">The sequence shown here is derived from an EMBL/GenBank/DDBJ whole genome shotgun (WGS) entry which is preliminary data.</text>
</comment>
<dbReference type="EMBL" id="JOWA01000132">
    <property type="protein sequence ID" value="KEZ39850.1"/>
    <property type="molecule type" value="Genomic_DNA"/>
</dbReference>
<feature type="transmembrane region" description="Helical" evidence="8">
    <location>
        <begin position="325"/>
        <end position="347"/>
    </location>
</feature>
<evidence type="ECO:0000256" key="3">
    <source>
        <dbReference type="ARBA" id="ARBA00022448"/>
    </source>
</evidence>
<dbReference type="FunFam" id="1.20.1250.20:FF:000078">
    <property type="entry name" value="MFS maltose transporter, putative"/>
    <property type="match status" value="1"/>
</dbReference>
<proteinExistence type="inferred from homology"/>
<comment type="similarity">
    <text evidence="2">Belongs to the major facilitator superfamily. Sugar transporter (TC 2.A.1.1) family.</text>
</comment>
<evidence type="ECO:0000256" key="6">
    <source>
        <dbReference type="ARBA" id="ARBA00023136"/>
    </source>
</evidence>
<dbReference type="PANTHER" id="PTHR48022:SF15">
    <property type="entry name" value="ALPHA-GLUCOSIDE TRANSPORTER, PUTATIVE (AFU_ORTHOLOGUE AFUA_5G00500)-RELATED"/>
    <property type="match status" value="1"/>
</dbReference>
<dbReference type="GO" id="GO:0005351">
    <property type="term" value="F:carbohydrate:proton symporter activity"/>
    <property type="evidence" value="ECO:0007669"/>
    <property type="project" value="TreeGrafter"/>
</dbReference>
<protein>
    <recommendedName>
        <fullName evidence="9">Major facilitator superfamily (MFS) profile domain-containing protein</fullName>
    </recommendedName>
</protein>